<dbReference type="Ensembl" id="ENSCSAVT00000003966.1">
    <property type="protein sequence ID" value="ENSCSAVP00000003908.1"/>
    <property type="gene ID" value="ENSCSAVG00000002311.1"/>
</dbReference>
<dbReference type="InterPro" id="IPR041400">
    <property type="entry name" value="PARP16_N"/>
</dbReference>
<keyword evidence="3 15" id="KW-0808">Transferase</keyword>
<dbReference type="EC" id="2.4.2.-" evidence="15"/>
<dbReference type="Proteomes" id="UP000007875">
    <property type="component" value="Unassembled WGS sequence"/>
</dbReference>
<feature type="region of interest" description="Disordered" evidence="16">
    <location>
        <begin position="216"/>
        <end position="239"/>
    </location>
</feature>
<protein>
    <recommendedName>
        <fullName evidence="15">Poly [ADP-ribose] polymerase</fullName>
        <shortName evidence="15">PARP</shortName>
        <ecNumber evidence="15">2.4.2.-</ecNumber>
    </recommendedName>
</protein>
<evidence type="ECO:0000256" key="10">
    <source>
        <dbReference type="ARBA" id="ARBA00023136"/>
    </source>
</evidence>
<dbReference type="InParanoid" id="H2YF10"/>
<keyword evidence="10 17" id="KW-0472">Membrane</keyword>
<keyword evidence="20" id="KW-1185">Reference proteome</keyword>
<organism evidence="19 20">
    <name type="scientific">Ciona savignyi</name>
    <name type="common">Pacific transparent sea squirt</name>
    <dbReference type="NCBI Taxonomy" id="51511"/>
    <lineage>
        <taxon>Eukaryota</taxon>
        <taxon>Metazoa</taxon>
        <taxon>Chordata</taxon>
        <taxon>Tunicata</taxon>
        <taxon>Ascidiacea</taxon>
        <taxon>Phlebobranchia</taxon>
        <taxon>Cionidae</taxon>
        <taxon>Ciona</taxon>
    </lineage>
</organism>
<dbReference type="AlphaFoldDB" id="H2YF10"/>
<keyword evidence="6" id="KW-0013">ADP-ribosylation</keyword>
<dbReference type="GeneTree" id="ENSGT00950000183129"/>
<keyword evidence="2 15" id="KW-0328">Glycosyltransferase</keyword>
<dbReference type="Pfam" id="PF00644">
    <property type="entry name" value="PARP"/>
    <property type="match status" value="1"/>
</dbReference>
<evidence type="ECO:0000256" key="12">
    <source>
        <dbReference type="ARBA" id="ARBA00024347"/>
    </source>
</evidence>
<dbReference type="InterPro" id="IPR012317">
    <property type="entry name" value="Poly(ADP-ribose)pol_cat_dom"/>
</dbReference>
<comment type="function">
    <text evidence="13">Intracellular mono-ADP-ribosyltransferase that plays a role in different processes, such as protein translation and unfolded protein response (UPR), through the mono-ADP-ribosylation of proteins involved in those processes. Acts as an inhibitor of protein translation by catalyzing mono-ADP-ribosylation of ribosomal subunits, such as RPL14 and RPS6, thereby inhibiting polysome assembly and mRNA loading. Mono-ADP-ribosylation of ribosomal subunits is promoted by NMNAT2. Involved in the unfolded protein response (UPR) by ADP-ribosylating and activating EIF2AK3 and ERN1, two important UPR effectors. May also mediate mono-ADP-ribosylation of karyopherin KPNB1 a nuclear import factor. May not modify proteins on arginine or cysteine residues compared to other mono-ADP-ribosyltransferases.</text>
</comment>
<feature type="domain" description="PARP catalytic" evidence="18">
    <location>
        <begin position="69"/>
        <end position="274"/>
    </location>
</feature>
<dbReference type="PROSITE" id="PS51059">
    <property type="entry name" value="PARP_CATALYTIC"/>
    <property type="match status" value="1"/>
</dbReference>
<evidence type="ECO:0000256" key="7">
    <source>
        <dbReference type="ARBA" id="ARBA00022824"/>
    </source>
</evidence>
<dbReference type="GO" id="GO:0006986">
    <property type="term" value="P:response to unfolded protein"/>
    <property type="evidence" value="ECO:0007669"/>
    <property type="project" value="UniProtKB-KW"/>
</dbReference>
<accession>H2YF10</accession>
<dbReference type="SUPFAM" id="SSF56399">
    <property type="entry name" value="ADP-ribosylation"/>
    <property type="match status" value="1"/>
</dbReference>
<comment type="subcellular location">
    <subcellularLocation>
        <location evidence="1">Endoplasmic reticulum membrane</location>
        <topology evidence="1">Single-pass type IV membrane protein</topology>
    </subcellularLocation>
</comment>
<feature type="transmembrane region" description="Helical" evidence="17">
    <location>
        <begin position="300"/>
        <end position="317"/>
    </location>
</feature>
<evidence type="ECO:0000256" key="4">
    <source>
        <dbReference type="ARBA" id="ARBA00022692"/>
    </source>
</evidence>
<evidence type="ECO:0000256" key="2">
    <source>
        <dbReference type="ARBA" id="ARBA00022676"/>
    </source>
</evidence>
<reference evidence="19" key="2">
    <citation type="submission" date="2025-08" db="UniProtKB">
        <authorList>
            <consortium name="Ensembl"/>
        </authorList>
    </citation>
    <scope>IDENTIFICATION</scope>
</reference>
<dbReference type="STRING" id="51511.ENSCSAVP00000003908"/>
<evidence type="ECO:0000256" key="3">
    <source>
        <dbReference type="ARBA" id="ARBA00022679"/>
    </source>
</evidence>
<keyword evidence="4 17" id="KW-0812">Transmembrane</keyword>
<dbReference type="FunFam" id="3.90.228.10:FF:000005">
    <property type="entry name" value="Poly [ADP-ribose] polymerase"/>
    <property type="match status" value="1"/>
</dbReference>
<reference evidence="20" key="1">
    <citation type="submission" date="2003-08" db="EMBL/GenBank/DDBJ databases">
        <authorList>
            <person name="Birren B."/>
            <person name="Nusbaum C."/>
            <person name="Abebe A."/>
            <person name="Abouelleil A."/>
            <person name="Adekoya E."/>
            <person name="Ait-zahra M."/>
            <person name="Allen N."/>
            <person name="Allen T."/>
            <person name="An P."/>
            <person name="Anderson M."/>
            <person name="Anderson S."/>
            <person name="Arachchi H."/>
            <person name="Armbruster J."/>
            <person name="Bachantsang P."/>
            <person name="Baldwin J."/>
            <person name="Barry A."/>
            <person name="Bayul T."/>
            <person name="Blitshsteyn B."/>
            <person name="Bloom T."/>
            <person name="Blye J."/>
            <person name="Boguslavskiy L."/>
            <person name="Borowsky M."/>
            <person name="Boukhgalter B."/>
            <person name="Brunache A."/>
            <person name="Butler J."/>
            <person name="Calixte N."/>
            <person name="Calvo S."/>
            <person name="Camarata J."/>
            <person name="Campo K."/>
            <person name="Chang J."/>
            <person name="Cheshatsang Y."/>
            <person name="Citroen M."/>
            <person name="Collymore A."/>
            <person name="Considine T."/>
            <person name="Cook A."/>
            <person name="Cooke P."/>
            <person name="Corum B."/>
            <person name="Cuomo C."/>
            <person name="David R."/>
            <person name="Dawoe T."/>
            <person name="Degray S."/>
            <person name="Dodge S."/>
            <person name="Dooley K."/>
            <person name="Dorje P."/>
            <person name="Dorjee K."/>
            <person name="Dorris L."/>
            <person name="Duffey N."/>
            <person name="Dupes A."/>
            <person name="Elkins T."/>
            <person name="Engels R."/>
            <person name="Erickson J."/>
            <person name="Farina A."/>
            <person name="Faro S."/>
            <person name="Ferreira P."/>
            <person name="Fischer H."/>
            <person name="Fitzgerald M."/>
            <person name="Foley K."/>
            <person name="Gage D."/>
            <person name="Galagan J."/>
            <person name="Gearin G."/>
            <person name="Gnerre S."/>
            <person name="Gnirke A."/>
            <person name="Goyette A."/>
            <person name="Graham J."/>
            <person name="Grandbois E."/>
            <person name="Gyaltsen K."/>
            <person name="Hafez N."/>
            <person name="Hagopian D."/>
            <person name="Hagos B."/>
            <person name="Hall J."/>
            <person name="Hatcher B."/>
            <person name="Heller A."/>
            <person name="Higgins H."/>
            <person name="Honan T."/>
            <person name="Horn A."/>
            <person name="Houde N."/>
            <person name="Hughes L."/>
            <person name="Hulme W."/>
            <person name="Husby E."/>
            <person name="Iliev I."/>
            <person name="Jaffe D."/>
            <person name="Jones C."/>
            <person name="Kamal M."/>
            <person name="Kamat A."/>
            <person name="Kamvysselis M."/>
            <person name="Karlsson E."/>
            <person name="Kells C."/>
            <person name="Kieu A."/>
            <person name="Kisner P."/>
            <person name="Kodira C."/>
            <person name="Kulbokas E."/>
            <person name="Labutti K."/>
            <person name="Lama D."/>
            <person name="Landers T."/>
            <person name="Leger J."/>
            <person name="Levine S."/>
            <person name="Lewis D."/>
            <person name="Lewis T."/>
            <person name="Lindblad-toh K."/>
            <person name="Liu X."/>
            <person name="Lokyitsang T."/>
            <person name="Lokyitsang Y."/>
            <person name="Lucien O."/>
            <person name="Lui A."/>
            <person name="Ma L.J."/>
            <person name="Mabbitt R."/>
            <person name="Macdonald J."/>
            <person name="Maclean C."/>
            <person name="Major J."/>
            <person name="Manning J."/>
            <person name="Marabella R."/>
            <person name="Maru K."/>
            <person name="Matthews C."/>
            <person name="Mauceli E."/>
            <person name="Mccarthy M."/>
            <person name="Mcdonough S."/>
            <person name="Mcghee T."/>
            <person name="Meldrim J."/>
            <person name="Meneus L."/>
            <person name="Mesirov J."/>
            <person name="Mihalev A."/>
            <person name="Mihova T."/>
            <person name="Mikkelsen T."/>
            <person name="Mlenga V."/>
            <person name="Moru K."/>
            <person name="Mozes J."/>
            <person name="Mulrain L."/>
            <person name="Munson G."/>
            <person name="Naylor J."/>
            <person name="Newes C."/>
            <person name="Nguyen C."/>
            <person name="Nguyen N."/>
            <person name="Nguyen T."/>
            <person name="Nicol R."/>
            <person name="Nielsen C."/>
            <person name="Nizzari M."/>
            <person name="Norbu C."/>
            <person name="Norbu N."/>
            <person name="O'donnell P."/>
            <person name="Okoawo O."/>
            <person name="O'leary S."/>
            <person name="Omotosho B."/>
            <person name="O'neill K."/>
            <person name="Osman S."/>
            <person name="Parker S."/>
            <person name="Perrin D."/>
            <person name="Phunkhang P."/>
            <person name="Piqani B."/>
            <person name="Purcell S."/>
            <person name="Rachupka T."/>
            <person name="Ramasamy U."/>
            <person name="Rameau R."/>
            <person name="Ray V."/>
            <person name="Raymond C."/>
            <person name="Retta R."/>
            <person name="Richardson S."/>
            <person name="Rise C."/>
            <person name="Rodriguez J."/>
            <person name="Rogers J."/>
            <person name="Rogov P."/>
            <person name="Rutman M."/>
            <person name="Schupbach R."/>
            <person name="Seaman C."/>
            <person name="Settipalli S."/>
            <person name="Sharpe T."/>
            <person name="Sheridan J."/>
            <person name="Sherpa N."/>
            <person name="Shi J."/>
            <person name="Smirnov S."/>
            <person name="Smith C."/>
            <person name="Sougnez C."/>
            <person name="Spencer B."/>
            <person name="Stalker J."/>
            <person name="Stange-thomann N."/>
            <person name="Stavropoulos S."/>
            <person name="Stetson K."/>
            <person name="Stone C."/>
            <person name="Stone S."/>
            <person name="Stubbs M."/>
            <person name="Talamas J."/>
            <person name="Tchuinga P."/>
            <person name="Tenzing P."/>
            <person name="Tesfaye S."/>
            <person name="Theodore J."/>
            <person name="Thoulutsang Y."/>
            <person name="Topham K."/>
            <person name="Towey S."/>
            <person name="Tsamla T."/>
            <person name="Tsomo N."/>
            <person name="Vallee D."/>
            <person name="Vassiliev H."/>
            <person name="Venkataraman V."/>
            <person name="Vinson J."/>
            <person name="Vo A."/>
            <person name="Wade C."/>
            <person name="Wang S."/>
            <person name="Wangchuk T."/>
            <person name="Wangdi T."/>
            <person name="Whittaker C."/>
            <person name="Wilkinson J."/>
            <person name="Wu Y."/>
            <person name="Wyman D."/>
            <person name="Yadav S."/>
            <person name="Yang S."/>
            <person name="Yang X."/>
            <person name="Yeager S."/>
            <person name="Yee E."/>
            <person name="Young G."/>
            <person name="Zainoun J."/>
            <person name="Zembeck L."/>
            <person name="Zimmer A."/>
            <person name="Zody M."/>
            <person name="Lander E."/>
        </authorList>
    </citation>
    <scope>NUCLEOTIDE SEQUENCE [LARGE SCALE GENOMIC DNA]</scope>
</reference>
<evidence type="ECO:0000256" key="11">
    <source>
        <dbReference type="ARBA" id="ARBA00023230"/>
    </source>
</evidence>
<dbReference type="GO" id="GO:0005789">
    <property type="term" value="C:endoplasmic reticulum membrane"/>
    <property type="evidence" value="ECO:0007669"/>
    <property type="project" value="UniProtKB-SubCell"/>
</dbReference>
<evidence type="ECO:0000256" key="14">
    <source>
        <dbReference type="ARBA" id="ARBA00062100"/>
    </source>
</evidence>
<dbReference type="GO" id="GO:0003950">
    <property type="term" value="F:NAD+ poly-ADP-ribosyltransferase activity"/>
    <property type="evidence" value="ECO:0007669"/>
    <property type="project" value="UniProtKB-UniRule"/>
</dbReference>
<keyword evidence="9 15" id="KW-0520">NAD</keyword>
<evidence type="ECO:0000256" key="9">
    <source>
        <dbReference type="ARBA" id="ARBA00023027"/>
    </source>
</evidence>
<name>H2YF10_CIOSA</name>
<dbReference type="InterPro" id="IPR051838">
    <property type="entry name" value="ARTD_PARP"/>
</dbReference>
<dbReference type="GO" id="GO:0016779">
    <property type="term" value="F:nucleotidyltransferase activity"/>
    <property type="evidence" value="ECO:0007669"/>
    <property type="project" value="UniProtKB-KW"/>
</dbReference>
<reference evidence="19" key="3">
    <citation type="submission" date="2025-09" db="UniProtKB">
        <authorList>
            <consortium name="Ensembl"/>
        </authorList>
    </citation>
    <scope>IDENTIFICATION</scope>
</reference>
<keyword evidence="5" id="KW-0548">Nucleotidyltransferase</keyword>
<evidence type="ECO:0000256" key="8">
    <source>
        <dbReference type="ARBA" id="ARBA00022989"/>
    </source>
</evidence>
<dbReference type="eggNOG" id="ENOG502QPKE">
    <property type="taxonomic scope" value="Eukaryota"/>
</dbReference>
<evidence type="ECO:0000259" key="18">
    <source>
        <dbReference type="PROSITE" id="PS51059"/>
    </source>
</evidence>
<keyword evidence="8 17" id="KW-1133">Transmembrane helix</keyword>
<keyword evidence="7" id="KW-0256">Endoplasmic reticulum</keyword>
<sequence>QATVMDIVCCDFLYSLFVSAAINYKKDSLLRPFPALFLKEDNEKDFDALIEAARRLPPLHQIDWKNTDHINPQSILLLKWVINPKSFHLTLADRREFSNFVRLVDDTSAPSEPDFLFEVVYGDKENERFMKQAEGHDIIHAYHGSKCENFHSILYHGLRNNLNKVAFFGEGIYLSSDFKVSILYSPASTGWTNSLFGDSLSCLALCEAIDHPDVKCSKTEDASKPTLRSRSSRSHIKGSEGGEIPEKYFIVRNDELVRVKYVAVYAPKADKKFIASILAGTPTVNKNTSYFRQFFSRHRFLILMLLYVGALFLIGFFNSSVFNTWWRSRIQH</sequence>
<evidence type="ECO:0000256" key="6">
    <source>
        <dbReference type="ARBA" id="ARBA00022765"/>
    </source>
</evidence>
<proteinExistence type="inferred from homology"/>
<evidence type="ECO:0000256" key="1">
    <source>
        <dbReference type="ARBA" id="ARBA00004163"/>
    </source>
</evidence>
<evidence type="ECO:0000313" key="19">
    <source>
        <dbReference type="Ensembl" id="ENSCSAVP00000003908.1"/>
    </source>
</evidence>
<comment type="similarity">
    <text evidence="12">Belongs to the ARTD/PARP family.</text>
</comment>
<dbReference type="PANTHER" id="PTHR21328">
    <property type="entry name" value="POLY ADP-RIBOSE POLYMERASE FAMILY, MEMBER PARP"/>
    <property type="match status" value="1"/>
</dbReference>
<dbReference type="Pfam" id="PF18084">
    <property type="entry name" value="ARTD15_N"/>
    <property type="match status" value="1"/>
</dbReference>
<dbReference type="OMA" id="LLYGQSC"/>
<evidence type="ECO:0000313" key="20">
    <source>
        <dbReference type="Proteomes" id="UP000007875"/>
    </source>
</evidence>
<evidence type="ECO:0000256" key="5">
    <source>
        <dbReference type="ARBA" id="ARBA00022695"/>
    </source>
</evidence>
<comment type="subunit">
    <text evidence="14">Interacts with KPNB1.</text>
</comment>
<evidence type="ECO:0000256" key="16">
    <source>
        <dbReference type="SAM" id="MobiDB-lite"/>
    </source>
</evidence>
<keyword evidence="11" id="KW-0834">Unfolded protein response</keyword>
<evidence type="ECO:0000256" key="17">
    <source>
        <dbReference type="SAM" id="Phobius"/>
    </source>
</evidence>
<evidence type="ECO:0000256" key="13">
    <source>
        <dbReference type="ARBA" id="ARBA00056446"/>
    </source>
</evidence>
<evidence type="ECO:0000256" key="15">
    <source>
        <dbReference type="RuleBase" id="RU362114"/>
    </source>
</evidence>
<dbReference type="Gene3D" id="3.90.228.10">
    <property type="match status" value="1"/>
</dbReference>